<organism evidence="1 2">
    <name type="scientific">Portunus trituberculatus</name>
    <name type="common">Swimming crab</name>
    <name type="synonym">Neptunus trituberculatus</name>
    <dbReference type="NCBI Taxonomy" id="210409"/>
    <lineage>
        <taxon>Eukaryota</taxon>
        <taxon>Metazoa</taxon>
        <taxon>Ecdysozoa</taxon>
        <taxon>Arthropoda</taxon>
        <taxon>Crustacea</taxon>
        <taxon>Multicrustacea</taxon>
        <taxon>Malacostraca</taxon>
        <taxon>Eumalacostraca</taxon>
        <taxon>Eucarida</taxon>
        <taxon>Decapoda</taxon>
        <taxon>Pleocyemata</taxon>
        <taxon>Brachyura</taxon>
        <taxon>Eubrachyura</taxon>
        <taxon>Portunoidea</taxon>
        <taxon>Portunidae</taxon>
        <taxon>Portuninae</taxon>
        <taxon>Portunus</taxon>
    </lineage>
</organism>
<dbReference type="Proteomes" id="UP000324222">
    <property type="component" value="Unassembled WGS sequence"/>
</dbReference>
<protein>
    <submittedName>
        <fullName evidence="1">Uncharacterized protein</fullName>
    </submittedName>
</protein>
<reference evidence="1 2" key="1">
    <citation type="submission" date="2019-05" db="EMBL/GenBank/DDBJ databases">
        <title>Another draft genome of Portunus trituberculatus and its Hox gene families provides insights of decapod evolution.</title>
        <authorList>
            <person name="Jeong J.-H."/>
            <person name="Song I."/>
            <person name="Kim S."/>
            <person name="Choi T."/>
            <person name="Kim D."/>
            <person name="Ryu S."/>
            <person name="Kim W."/>
        </authorList>
    </citation>
    <scope>NUCLEOTIDE SEQUENCE [LARGE SCALE GENOMIC DNA]</scope>
    <source>
        <tissue evidence="1">Muscle</tissue>
    </source>
</reference>
<proteinExistence type="predicted"/>
<evidence type="ECO:0000313" key="2">
    <source>
        <dbReference type="Proteomes" id="UP000324222"/>
    </source>
</evidence>
<keyword evidence="2" id="KW-1185">Reference proteome</keyword>
<accession>A0A5B7HEG0</accession>
<evidence type="ECO:0000313" key="1">
    <source>
        <dbReference type="EMBL" id="MPC69502.1"/>
    </source>
</evidence>
<comment type="caution">
    <text evidence="1">The sequence shown here is derived from an EMBL/GenBank/DDBJ whole genome shotgun (WGS) entry which is preliminary data.</text>
</comment>
<gene>
    <name evidence="1" type="ORF">E2C01_063728</name>
</gene>
<dbReference type="EMBL" id="VSRR010029540">
    <property type="protein sequence ID" value="MPC69502.1"/>
    <property type="molecule type" value="Genomic_DNA"/>
</dbReference>
<sequence length="57" mass="6404">MTITSGSTVIRMPNRTSSTIITHYGRRIWCAFLYFFQGTSAGQTSCQDEAFLGHTVR</sequence>
<name>A0A5B7HEG0_PORTR</name>
<dbReference type="AlphaFoldDB" id="A0A5B7HEG0"/>